<feature type="region of interest" description="Disordered" evidence="1">
    <location>
        <begin position="142"/>
        <end position="179"/>
    </location>
</feature>
<evidence type="ECO:0000313" key="2">
    <source>
        <dbReference type="EMBL" id="CAG8972741.1"/>
    </source>
</evidence>
<dbReference type="Proteomes" id="UP000701801">
    <property type="component" value="Unassembled WGS sequence"/>
</dbReference>
<feature type="compositionally biased region" description="Basic and acidic residues" evidence="1">
    <location>
        <begin position="142"/>
        <end position="165"/>
    </location>
</feature>
<accession>A0A9N9LJL7</accession>
<protein>
    <submittedName>
        <fullName evidence="2">Uncharacterized protein</fullName>
    </submittedName>
</protein>
<keyword evidence="3" id="KW-1185">Reference proteome</keyword>
<dbReference type="AlphaFoldDB" id="A0A9N9LJL7"/>
<evidence type="ECO:0000313" key="3">
    <source>
        <dbReference type="Proteomes" id="UP000701801"/>
    </source>
</evidence>
<evidence type="ECO:0000256" key="1">
    <source>
        <dbReference type="SAM" id="MobiDB-lite"/>
    </source>
</evidence>
<gene>
    <name evidence="2" type="ORF">HYALB_00006832</name>
</gene>
<name>A0A9N9LJL7_9HELO</name>
<dbReference type="EMBL" id="CAJVRM010000055">
    <property type="protein sequence ID" value="CAG8972741.1"/>
    <property type="molecule type" value="Genomic_DNA"/>
</dbReference>
<proteinExistence type="predicted"/>
<comment type="caution">
    <text evidence="2">The sequence shown here is derived from an EMBL/GenBank/DDBJ whole genome shotgun (WGS) entry which is preliminary data.</text>
</comment>
<reference evidence="2" key="1">
    <citation type="submission" date="2021-07" db="EMBL/GenBank/DDBJ databases">
        <authorList>
            <person name="Durling M."/>
        </authorList>
    </citation>
    <scope>NUCLEOTIDE SEQUENCE</scope>
</reference>
<organism evidence="2 3">
    <name type="scientific">Hymenoscyphus albidus</name>
    <dbReference type="NCBI Taxonomy" id="595503"/>
    <lineage>
        <taxon>Eukaryota</taxon>
        <taxon>Fungi</taxon>
        <taxon>Dikarya</taxon>
        <taxon>Ascomycota</taxon>
        <taxon>Pezizomycotina</taxon>
        <taxon>Leotiomycetes</taxon>
        <taxon>Helotiales</taxon>
        <taxon>Helotiaceae</taxon>
        <taxon>Hymenoscyphus</taxon>
    </lineage>
</organism>
<sequence length="224" mass="25987">MSTTFYMNISQLFDVSPDLTSECIGTSSKNNAFHRQISANTRAGASTTLYSLERLELIDELLNQLQSIAGKLLCHQHYFQRDIMCKRWCRALLDIYRNSLPFHVPGGFPEEDQTILAAILELWRLKVDSPFPLREEEAERAQEERAEEERAAKRAEVELADETRRSGKPRQPGYQEWPKNSRMAWEDLENVPFPDPPSYGCGDKTCEVFRNKSRVQWCRHGYII</sequence>